<dbReference type="Proteomes" id="UP000257109">
    <property type="component" value="Unassembled WGS sequence"/>
</dbReference>
<evidence type="ECO:0000313" key="3">
    <source>
        <dbReference type="EMBL" id="RDX83081.1"/>
    </source>
</evidence>
<evidence type="ECO:0000259" key="1">
    <source>
        <dbReference type="Pfam" id="PF13456"/>
    </source>
</evidence>
<gene>
    <name evidence="3" type="primary">GIN1</name>
    <name evidence="3" type="ORF">CR513_36045</name>
</gene>
<dbReference type="InterPro" id="IPR002156">
    <property type="entry name" value="RNaseH_domain"/>
</dbReference>
<dbReference type="SUPFAM" id="SSF53098">
    <property type="entry name" value="Ribonuclease H-like"/>
    <property type="match status" value="2"/>
</dbReference>
<feature type="domain" description="Integrase zinc-binding" evidence="2">
    <location>
        <begin position="144"/>
        <end position="201"/>
    </location>
</feature>
<dbReference type="Pfam" id="PF13456">
    <property type="entry name" value="RVT_3"/>
    <property type="match status" value="1"/>
</dbReference>
<dbReference type="EMBL" id="QJKJ01007462">
    <property type="protein sequence ID" value="RDX83081.1"/>
    <property type="molecule type" value="Genomic_DNA"/>
</dbReference>
<dbReference type="Gene3D" id="1.10.340.70">
    <property type="match status" value="1"/>
</dbReference>
<dbReference type="InterPro" id="IPR012337">
    <property type="entry name" value="RNaseH-like_sf"/>
</dbReference>
<reference evidence="3" key="1">
    <citation type="submission" date="2018-05" db="EMBL/GenBank/DDBJ databases">
        <title>Draft genome of Mucuna pruriens seed.</title>
        <authorList>
            <person name="Nnadi N.E."/>
            <person name="Vos R."/>
            <person name="Hasami M.H."/>
            <person name="Devisetty U.K."/>
            <person name="Aguiy J.C."/>
        </authorList>
    </citation>
    <scope>NUCLEOTIDE SEQUENCE [LARGE SCALE GENOMIC DNA]</scope>
    <source>
        <strain evidence="3">JCA_2017</strain>
    </source>
</reference>
<name>A0A371FXS3_MUCPR</name>
<comment type="caution">
    <text evidence="3">The sequence shown here is derived from an EMBL/GenBank/DDBJ whole genome shotgun (WGS) entry which is preliminary data.</text>
</comment>
<dbReference type="Pfam" id="PF17921">
    <property type="entry name" value="Integrase_H2C2"/>
    <property type="match status" value="1"/>
</dbReference>
<dbReference type="GO" id="GO:0004523">
    <property type="term" value="F:RNA-DNA hybrid ribonuclease activity"/>
    <property type="evidence" value="ECO:0007669"/>
    <property type="project" value="InterPro"/>
</dbReference>
<dbReference type="Gene3D" id="3.30.420.10">
    <property type="entry name" value="Ribonuclease H-like superfamily/Ribonuclease H"/>
    <property type="match status" value="2"/>
</dbReference>
<dbReference type="PANTHER" id="PTHR48475:SF1">
    <property type="entry name" value="RNASE H TYPE-1 DOMAIN-CONTAINING PROTEIN"/>
    <property type="match status" value="1"/>
</dbReference>
<evidence type="ECO:0000259" key="2">
    <source>
        <dbReference type="Pfam" id="PF17921"/>
    </source>
</evidence>
<accession>A0A371FXS3</accession>
<dbReference type="OrthoDB" id="101614at2759"/>
<keyword evidence="4" id="KW-1185">Reference proteome</keyword>
<dbReference type="GO" id="GO:0003676">
    <property type="term" value="F:nucleic acid binding"/>
    <property type="evidence" value="ECO:0007669"/>
    <property type="project" value="InterPro"/>
</dbReference>
<dbReference type="InterPro" id="IPR036397">
    <property type="entry name" value="RNaseH_sf"/>
</dbReference>
<organism evidence="3 4">
    <name type="scientific">Mucuna pruriens</name>
    <name type="common">Velvet bean</name>
    <name type="synonym">Dolichos pruriens</name>
    <dbReference type="NCBI Taxonomy" id="157652"/>
    <lineage>
        <taxon>Eukaryota</taxon>
        <taxon>Viridiplantae</taxon>
        <taxon>Streptophyta</taxon>
        <taxon>Embryophyta</taxon>
        <taxon>Tracheophyta</taxon>
        <taxon>Spermatophyta</taxon>
        <taxon>Magnoliopsida</taxon>
        <taxon>eudicotyledons</taxon>
        <taxon>Gunneridae</taxon>
        <taxon>Pentapetalae</taxon>
        <taxon>rosids</taxon>
        <taxon>fabids</taxon>
        <taxon>Fabales</taxon>
        <taxon>Fabaceae</taxon>
        <taxon>Papilionoideae</taxon>
        <taxon>50 kb inversion clade</taxon>
        <taxon>NPAAA clade</taxon>
        <taxon>indigoferoid/millettioid clade</taxon>
        <taxon>Phaseoleae</taxon>
        <taxon>Mucuna</taxon>
    </lineage>
</organism>
<evidence type="ECO:0000313" key="4">
    <source>
        <dbReference type="Proteomes" id="UP000257109"/>
    </source>
</evidence>
<dbReference type="AlphaFoldDB" id="A0A371FXS3"/>
<protein>
    <submittedName>
        <fullName evidence="3">Gypsy retrotransposon integrase-like protein 1</fullName>
    </submittedName>
</protein>
<proteinExistence type="predicted"/>
<sequence>MVEYEACAMGITMAIEHQVKKLKVFGDSTLVIYQLHREWETRNPKLIPYHSHITTMGEQFDEISFHYVPRDKNQMVDALETLSSMLQANQGREMTIHIRHKTKMAHYQQLEEAKRTLRRLVAGFFLSGVILYKRSANLILLCCVDDQEAQEIMEEVHEGTFGTHTNGYTLTRKILKVGYYWAKMESNYCQNLKRCMKCQVYADNIHVAPSALHNLTSPWSFSMWGLDMIGPIEPKASNGHRFILVAIYYFTKWVKAASYTNVTKSVVVKFIKRDII</sequence>
<feature type="domain" description="RNase H type-1" evidence="1">
    <location>
        <begin position="1"/>
        <end position="79"/>
    </location>
</feature>
<dbReference type="PANTHER" id="PTHR48475">
    <property type="entry name" value="RIBONUCLEASE H"/>
    <property type="match status" value="1"/>
</dbReference>
<dbReference type="InterPro" id="IPR041588">
    <property type="entry name" value="Integrase_H2C2"/>
</dbReference>
<feature type="non-terminal residue" evidence="3">
    <location>
        <position position="1"/>
    </location>
</feature>